<sequence length="161" mass="17627">MPERTLTVPLALWVCVCIGGSAFVAHRAWQDWRTANDIDHQNLVLAQRINELTAEADKRGQVVAPVAPYLPDARVIAKTASFPVQQALHALEVTRVDGIRLNSIDIHADQGSVELALEFSDYKTLLDYLESLNDGEPNARWKLRQATAASGAGQATIVAAW</sequence>
<evidence type="ECO:0000313" key="2">
    <source>
        <dbReference type="Proteomes" id="UP001285263"/>
    </source>
</evidence>
<gene>
    <name evidence="1" type="ORF">SNE35_02450</name>
</gene>
<comment type="caution">
    <text evidence="1">The sequence shown here is derived from an EMBL/GenBank/DDBJ whole genome shotgun (WGS) entry which is preliminary data.</text>
</comment>
<accession>A0ABU5DAR5</accession>
<dbReference type="EMBL" id="JAXCLA010000001">
    <property type="protein sequence ID" value="MDY0743345.1"/>
    <property type="molecule type" value="Genomic_DNA"/>
</dbReference>
<dbReference type="RefSeq" id="WP_320421217.1">
    <property type="nucleotide sequence ID" value="NZ_JAXCLA010000001.1"/>
</dbReference>
<reference evidence="1 2" key="1">
    <citation type="submission" date="2023-11" db="EMBL/GenBank/DDBJ databases">
        <title>Paucibacter sp. nov., isolated from fresh soil in Korea.</title>
        <authorList>
            <person name="Le N.T.T."/>
        </authorList>
    </citation>
    <scope>NUCLEOTIDE SEQUENCE [LARGE SCALE GENOMIC DNA]</scope>
    <source>
        <strain evidence="1 2">R3-3</strain>
    </source>
</reference>
<proteinExistence type="predicted"/>
<organism evidence="1 2">
    <name type="scientific">Roseateles agri</name>
    <dbReference type="NCBI Taxonomy" id="3098619"/>
    <lineage>
        <taxon>Bacteria</taxon>
        <taxon>Pseudomonadati</taxon>
        <taxon>Pseudomonadota</taxon>
        <taxon>Betaproteobacteria</taxon>
        <taxon>Burkholderiales</taxon>
        <taxon>Sphaerotilaceae</taxon>
        <taxon>Roseateles</taxon>
    </lineage>
</organism>
<dbReference type="Proteomes" id="UP001285263">
    <property type="component" value="Unassembled WGS sequence"/>
</dbReference>
<protein>
    <submittedName>
        <fullName evidence="1">Uncharacterized protein</fullName>
    </submittedName>
</protein>
<name>A0ABU5DAR5_9BURK</name>
<keyword evidence="2" id="KW-1185">Reference proteome</keyword>
<evidence type="ECO:0000313" key="1">
    <source>
        <dbReference type="EMBL" id="MDY0743345.1"/>
    </source>
</evidence>